<evidence type="ECO:0000256" key="1">
    <source>
        <dbReference type="ARBA" id="ARBA00022598"/>
    </source>
</evidence>
<dbReference type="NCBIfam" id="TIGR00121">
    <property type="entry name" value="birA_ligase"/>
    <property type="match status" value="1"/>
</dbReference>
<keyword evidence="1 5" id="KW-0436">Ligase</keyword>
<dbReference type="SUPFAM" id="SSF46785">
    <property type="entry name" value="Winged helix' DNA-binding domain"/>
    <property type="match status" value="1"/>
</dbReference>
<dbReference type="InterPro" id="IPR008988">
    <property type="entry name" value="Transcriptional_repressor_C"/>
</dbReference>
<evidence type="ECO:0000256" key="5">
    <source>
        <dbReference type="HAMAP-Rule" id="MF_00978"/>
    </source>
</evidence>
<keyword evidence="5" id="KW-0804">Transcription</keyword>
<gene>
    <name evidence="5" type="primary">birA</name>
    <name evidence="7" type="ORF">HMPREF9460_00400</name>
</gene>
<protein>
    <recommendedName>
        <fullName evidence="5">Bifunctional ligase/repressor BirA</fullName>
    </recommendedName>
    <alternativeName>
        <fullName evidence="5">Biotin--[acetyl-CoA-carboxylase] ligase</fullName>
        <ecNumber evidence="5">6.3.4.15</ecNumber>
    </alternativeName>
    <alternativeName>
        <fullName evidence="5">Biotin--protein ligase</fullName>
    </alternativeName>
    <alternativeName>
        <fullName evidence="5">Biotin-[acetyl-CoA carboxylase] synthetase</fullName>
    </alternativeName>
</protein>
<dbReference type="Proteomes" id="UP000029585">
    <property type="component" value="Unassembled WGS sequence"/>
</dbReference>
<evidence type="ECO:0000256" key="3">
    <source>
        <dbReference type="ARBA" id="ARBA00022840"/>
    </source>
</evidence>
<dbReference type="RefSeq" id="WP_044938534.1">
    <property type="nucleotide sequence ID" value="NZ_KN174161.1"/>
</dbReference>
<dbReference type="HOGENOM" id="CLU_051096_0_0_9"/>
<dbReference type="GO" id="GO:0009249">
    <property type="term" value="P:protein lipoylation"/>
    <property type="evidence" value="ECO:0007669"/>
    <property type="project" value="UniProtKB-ARBA"/>
</dbReference>
<evidence type="ECO:0000256" key="2">
    <source>
        <dbReference type="ARBA" id="ARBA00022741"/>
    </source>
</evidence>
<dbReference type="InterPro" id="IPR004408">
    <property type="entry name" value="Biotin_CoA_COase_ligase"/>
</dbReference>
<dbReference type="PATRIC" id="fig|742738.3.peg.422"/>
<dbReference type="AlphaFoldDB" id="A0A096BDE3"/>
<comment type="function">
    <text evidence="5">Acts both as a biotin--[acetyl-CoA-carboxylase] ligase and a repressor.</text>
</comment>
<dbReference type="InterPro" id="IPR013196">
    <property type="entry name" value="HTH_11"/>
</dbReference>
<dbReference type="EMBL" id="ADLO01000013">
    <property type="protein sequence ID" value="KGF57155.1"/>
    <property type="molecule type" value="Genomic_DNA"/>
</dbReference>
<dbReference type="eggNOG" id="COG0340">
    <property type="taxonomic scope" value="Bacteria"/>
</dbReference>
<dbReference type="PANTHER" id="PTHR12835">
    <property type="entry name" value="BIOTIN PROTEIN LIGASE"/>
    <property type="match status" value="1"/>
</dbReference>
<dbReference type="GO" id="GO:0004077">
    <property type="term" value="F:biotin--[biotin carboxyl-carrier protein] ligase activity"/>
    <property type="evidence" value="ECO:0007669"/>
    <property type="project" value="UniProtKB-UniRule"/>
</dbReference>
<dbReference type="HAMAP" id="MF_00978">
    <property type="entry name" value="Bifunct_BirA"/>
    <property type="match status" value="1"/>
</dbReference>
<dbReference type="GO" id="GO:0005524">
    <property type="term" value="F:ATP binding"/>
    <property type="evidence" value="ECO:0007669"/>
    <property type="project" value="UniProtKB-UniRule"/>
</dbReference>
<keyword evidence="2 5" id="KW-0547">Nucleotide-binding</keyword>
<organism evidence="7 8">
    <name type="scientific">Flavonifractor plautii 1_3_50AFAA</name>
    <dbReference type="NCBI Taxonomy" id="742738"/>
    <lineage>
        <taxon>Bacteria</taxon>
        <taxon>Bacillati</taxon>
        <taxon>Bacillota</taxon>
        <taxon>Clostridia</taxon>
        <taxon>Eubacteriales</taxon>
        <taxon>Oscillospiraceae</taxon>
        <taxon>Flavonifractor</taxon>
    </lineage>
</organism>
<dbReference type="GO" id="GO:0006355">
    <property type="term" value="P:regulation of DNA-templated transcription"/>
    <property type="evidence" value="ECO:0007669"/>
    <property type="project" value="UniProtKB-UniRule"/>
</dbReference>
<dbReference type="InterPro" id="IPR030855">
    <property type="entry name" value="Bifunct_BirA"/>
</dbReference>
<dbReference type="InterPro" id="IPR004143">
    <property type="entry name" value="BPL_LPL_catalytic"/>
</dbReference>
<feature type="domain" description="BPL/LPL catalytic" evidence="6">
    <location>
        <begin position="68"/>
        <end position="261"/>
    </location>
</feature>
<feature type="DNA-binding region" description="H-T-H motif" evidence="5">
    <location>
        <begin position="20"/>
        <end position="39"/>
    </location>
</feature>
<comment type="caution">
    <text evidence="7">The sequence shown here is derived from an EMBL/GenBank/DDBJ whole genome shotgun (WGS) entry which is preliminary data.</text>
</comment>
<dbReference type="EC" id="6.3.4.15" evidence="5"/>
<dbReference type="InterPro" id="IPR036388">
    <property type="entry name" value="WH-like_DNA-bd_sf"/>
</dbReference>
<evidence type="ECO:0000313" key="7">
    <source>
        <dbReference type="EMBL" id="KGF57155.1"/>
    </source>
</evidence>
<keyword evidence="4 5" id="KW-0092">Biotin</keyword>
<feature type="binding site" evidence="5">
    <location>
        <begin position="91"/>
        <end position="93"/>
    </location>
    <ligand>
        <name>biotin</name>
        <dbReference type="ChEBI" id="CHEBI:57586"/>
    </ligand>
</feature>
<keyword evidence="5" id="KW-0238">DNA-binding</keyword>
<comment type="catalytic activity">
    <reaction evidence="5">
        <text>biotin + L-lysyl-[protein] + ATP = N(6)-biotinyl-L-lysyl-[protein] + AMP + diphosphate + H(+)</text>
        <dbReference type="Rhea" id="RHEA:11756"/>
        <dbReference type="Rhea" id="RHEA-COMP:9752"/>
        <dbReference type="Rhea" id="RHEA-COMP:10505"/>
        <dbReference type="ChEBI" id="CHEBI:15378"/>
        <dbReference type="ChEBI" id="CHEBI:29969"/>
        <dbReference type="ChEBI" id="CHEBI:30616"/>
        <dbReference type="ChEBI" id="CHEBI:33019"/>
        <dbReference type="ChEBI" id="CHEBI:57586"/>
        <dbReference type="ChEBI" id="CHEBI:83144"/>
        <dbReference type="ChEBI" id="CHEBI:456215"/>
        <dbReference type="EC" id="6.3.4.15"/>
    </reaction>
</comment>
<feature type="binding site" evidence="5">
    <location>
        <position position="115"/>
    </location>
    <ligand>
        <name>biotin</name>
        <dbReference type="ChEBI" id="CHEBI:57586"/>
    </ligand>
</feature>
<dbReference type="eggNOG" id="COG1654">
    <property type="taxonomic scope" value="Bacteria"/>
</dbReference>
<dbReference type="SUPFAM" id="SSF50037">
    <property type="entry name" value="C-terminal domain of transcriptional repressors"/>
    <property type="match status" value="1"/>
</dbReference>
<dbReference type="CDD" id="cd16442">
    <property type="entry name" value="BPL"/>
    <property type="match status" value="1"/>
</dbReference>
<dbReference type="GO" id="GO:0003677">
    <property type="term" value="F:DNA binding"/>
    <property type="evidence" value="ECO:0007669"/>
    <property type="project" value="UniProtKB-UniRule"/>
</dbReference>
<dbReference type="InterPro" id="IPR003142">
    <property type="entry name" value="BPL_C"/>
</dbReference>
<evidence type="ECO:0000256" key="4">
    <source>
        <dbReference type="ARBA" id="ARBA00023267"/>
    </source>
</evidence>
<evidence type="ECO:0000259" key="6">
    <source>
        <dbReference type="PROSITE" id="PS51733"/>
    </source>
</evidence>
<dbReference type="InterPro" id="IPR045864">
    <property type="entry name" value="aa-tRNA-synth_II/BPL/LPL"/>
</dbReference>
<dbReference type="Gene3D" id="3.30.930.10">
    <property type="entry name" value="Bira Bifunctional Protein, Domain 2"/>
    <property type="match status" value="1"/>
</dbReference>
<keyword evidence="5" id="KW-0805">Transcription regulation</keyword>
<dbReference type="Pfam" id="PF02237">
    <property type="entry name" value="BPL_C"/>
    <property type="match status" value="1"/>
</dbReference>
<dbReference type="Gene3D" id="1.10.10.10">
    <property type="entry name" value="Winged helix-like DNA-binding domain superfamily/Winged helix DNA-binding domain"/>
    <property type="match status" value="1"/>
</dbReference>
<feature type="binding site" evidence="5">
    <location>
        <begin position="119"/>
        <end position="121"/>
    </location>
    <ligand>
        <name>biotin</name>
        <dbReference type="ChEBI" id="CHEBI:57586"/>
    </ligand>
</feature>
<feature type="binding site" evidence="5">
    <location>
        <position position="186"/>
    </location>
    <ligand>
        <name>biotin</name>
        <dbReference type="ChEBI" id="CHEBI:57586"/>
    </ligand>
</feature>
<proteinExistence type="inferred from homology"/>
<dbReference type="InterPro" id="IPR036390">
    <property type="entry name" value="WH_DNA-bd_sf"/>
</dbReference>
<dbReference type="SUPFAM" id="SSF55681">
    <property type="entry name" value="Class II aaRS and biotin synthetases"/>
    <property type="match status" value="1"/>
</dbReference>
<dbReference type="PROSITE" id="PS51733">
    <property type="entry name" value="BPL_LPL_CATALYTIC"/>
    <property type="match status" value="1"/>
</dbReference>
<keyword evidence="5" id="KW-0678">Repressor</keyword>
<dbReference type="Pfam" id="PF08279">
    <property type="entry name" value="HTH_11"/>
    <property type="match status" value="1"/>
</dbReference>
<dbReference type="GO" id="GO:0005737">
    <property type="term" value="C:cytoplasm"/>
    <property type="evidence" value="ECO:0007669"/>
    <property type="project" value="TreeGrafter"/>
</dbReference>
<comment type="similarity">
    <text evidence="5">Belongs to the biotin--protein ligase family.</text>
</comment>
<keyword evidence="8" id="KW-1185">Reference proteome</keyword>
<dbReference type="Pfam" id="PF03099">
    <property type="entry name" value="BPL_LplA_LipB"/>
    <property type="match status" value="1"/>
</dbReference>
<evidence type="ECO:0000313" key="8">
    <source>
        <dbReference type="Proteomes" id="UP000029585"/>
    </source>
</evidence>
<dbReference type="Gene3D" id="2.30.30.100">
    <property type="match status" value="1"/>
</dbReference>
<dbReference type="PANTHER" id="PTHR12835:SF5">
    <property type="entry name" value="BIOTIN--PROTEIN LIGASE"/>
    <property type="match status" value="1"/>
</dbReference>
<reference evidence="7 8" key="1">
    <citation type="submission" date="2011-08" db="EMBL/GenBank/DDBJ databases">
        <title>The Genome Sequence of Clostridium orbiscindens 1_3_50AFAA.</title>
        <authorList>
            <consortium name="The Broad Institute Genome Sequencing Platform"/>
            <person name="Earl A."/>
            <person name="Ward D."/>
            <person name="Feldgarden M."/>
            <person name="Gevers D."/>
            <person name="Daigneault M."/>
            <person name="Strauss J."/>
            <person name="Allen-Vercoe E."/>
            <person name="Young S.K."/>
            <person name="Zeng Q."/>
            <person name="Gargeya S."/>
            <person name="Fitzgerald M."/>
            <person name="Haas B."/>
            <person name="Abouelleil A."/>
            <person name="Alvarado L."/>
            <person name="Arachchi H.M."/>
            <person name="Berlin A."/>
            <person name="Brown A."/>
            <person name="Chapman S.B."/>
            <person name="Chen Z."/>
            <person name="Dunbar C."/>
            <person name="Freedman E."/>
            <person name="Gearin G."/>
            <person name="Gellesch M."/>
            <person name="Goldberg J."/>
            <person name="Griggs A."/>
            <person name="Gujja S."/>
            <person name="Heiman D."/>
            <person name="Howarth C."/>
            <person name="Larson L."/>
            <person name="Lui A."/>
            <person name="MacDonald P.J.P."/>
            <person name="Montmayeur A."/>
            <person name="Murphy C."/>
            <person name="Neiman D."/>
            <person name="Pearson M."/>
            <person name="Priest M."/>
            <person name="Roberts A."/>
            <person name="Saif S."/>
            <person name="Shea T."/>
            <person name="Shenoy N."/>
            <person name="Sisk P."/>
            <person name="Stolte C."/>
            <person name="Sykes S."/>
            <person name="Wortman J."/>
            <person name="Nusbaum C."/>
            <person name="Birren B."/>
        </authorList>
    </citation>
    <scope>NUCLEOTIDE SEQUENCE [LARGE SCALE GENOMIC DNA]</scope>
    <source>
        <strain evidence="7 8">1_3_50AFAA</strain>
    </source>
</reference>
<keyword evidence="3 5" id="KW-0067">ATP-binding</keyword>
<sequence length="330" mass="34986">MLRDEVLALLKAREGKPLSGEEMSRALGVSRAAVWKAMESLRDEGYVISSAPRRGYALEGSPDRLSAGELAGALAGRRVGRALVCLETVDSTNNEVKRRALAGAADGLAVVAEQQTGGRGRRGRSFVSPAGQGLYLSVLLRPRCPLEEVSALTAWTAVAVCNAVERVCGVRPGIKWPNDVILDGRKLCGILTELELEAETAALRHVVVGVGINLTQTAADFGPEVAPVAVSLAQALGRAPRRAEMAAAVLAALDELYAAFPAERAAWLERYRADCLTLGRTVRLLRAGEEEEAFAEAVDDAFALVVRRADGSREAVSSGEVSVRGLLGYV</sequence>
<accession>A0A096BDE3</accession>
<dbReference type="GO" id="GO:0016740">
    <property type="term" value="F:transferase activity"/>
    <property type="evidence" value="ECO:0007669"/>
    <property type="project" value="UniProtKB-ARBA"/>
</dbReference>
<name>A0A096BDE3_FLAPL</name>